<accession>A0ABT8A1C2</accession>
<reference evidence="2" key="1">
    <citation type="journal article" date="2019" name="Int. J. Syst. Evol. Microbiol.">
        <title>The Global Catalogue of Microorganisms (GCM) 10K type strain sequencing project: providing services to taxonomists for standard genome sequencing and annotation.</title>
        <authorList>
            <consortium name="The Broad Institute Genomics Platform"/>
            <consortium name="The Broad Institute Genome Sequencing Center for Infectious Disease"/>
            <person name="Wu L."/>
            <person name="Ma J."/>
        </authorList>
    </citation>
    <scope>NUCLEOTIDE SEQUENCE [LARGE SCALE GENOMIC DNA]</scope>
    <source>
        <strain evidence="2">CECT 7131</strain>
    </source>
</reference>
<protein>
    <submittedName>
        <fullName evidence="1">Uncharacterized protein</fullName>
    </submittedName>
</protein>
<name>A0ABT8A1C2_9PROT</name>
<evidence type="ECO:0000313" key="2">
    <source>
        <dbReference type="Proteomes" id="UP001529369"/>
    </source>
</evidence>
<sequence length="64" mass="6720">MDGTGTDEAPRKQELASDDPVWAAAVPFPPGLVRRLEALAAEIGMVDLDTPIVVPVALGESEPH</sequence>
<gene>
    <name evidence="1" type="ORF">QWZ14_03960</name>
</gene>
<dbReference type="RefSeq" id="WP_290315269.1">
    <property type="nucleotide sequence ID" value="NZ_JAUFPN010000035.1"/>
</dbReference>
<dbReference type="EMBL" id="JAUFPN010000035">
    <property type="protein sequence ID" value="MDN3563529.1"/>
    <property type="molecule type" value="Genomic_DNA"/>
</dbReference>
<keyword evidence="2" id="KW-1185">Reference proteome</keyword>
<comment type="caution">
    <text evidence="1">The sequence shown here is derived from an EMBL/GenBank/DDBJ whole genome shotgun (WGS) entry which is preliminary data.</text>
</comment>
<organism evidence="1 2">
    <name type="scientific">Paeniroseomonas aquatica</name>
    <dbReference type="NCBI Taxonomy" id="373043"/>
    <lineage>
        <taxon>Bacteria</taxon>
        <taxon>Pseudomonadati</taxon>
        <taxon>Pseudomonadota</taxon>
        <taxon>Alphaproteobacteria</taxon>
        <taxon>Acetobacterales</taxon>
        <taxon>Acetobacteraceae</taxon>
        <taxon>Paeniroseomonas</taxon>
    </lineage>
</organism>
<dbReference type="Proteomes" id="UP001529369">
    <property type="component" value="Unassembled WGS sequence"/>
</dbReference>
<evidence type="ECO:0000313" key="1">
    <source>
        <dbReference type="EMBL" id="MDN3563529.1"/>
    </source>
</evidence>
<proteinExistence type="predicted"/>